<feature type="signal peptide" evidence="1">
    <location>
        <begin position="1"/>
        <end position="16"/>
    </location>
</feature>
<evidence type="ECO:0000313" key="3">
    <source>
        <dbReference type="Proteomes" id="UP001172101"/>
    </source>
</evidence>
<dbReference type="AlphaFoldDB" id="A0AA39ZTK0"/>
<dbReference type="EMBL" id="JAUIRO010000008">
    <property type="protein sequence ID" value="KAK0703456.1"/>
    <property type="molecule type" value="Genomic_DNA"/>
</dbReference>
<name>A0AA39ZTK0_9PEZI</name>
<organism evidence="2 3">
    <name type="scientific">Lasiosphaeria miniovina</name>
    <dbReference type="NCBI Taxonomy" id="1954250"/>
    <lineage>
        <taxon>Eukaryota</taxon>
        <taxon>Fungi</taxon>
        <taxon>Dikarya</taxon>
        <taxon>Ascomycota</taxon>
        <taxon>Pezizomycotina</taxon>
        <taxon>Sordariomycetes</taxon>
        <taxon>Sordariomycetidae</taxon>
        <taxon>Sordariales</taxon>
        <taxon>Lasiosphaeriaceae</taxon>
        <taxon>Lasiosphaeria</taxon>
    </lineage>
</organism>
<proteinExistence type="predicted"/>
<dbReference type="GeneID" id="85326325"/>
<dbReference type="Proteomes" id="UP001172101">
    <property type="component" value="Unassembled WGS sequence"/>
</dbReference>
<feature type="chain" id="PRO_5041243125" description="Secreted protein" evidence="1">
    <location>
        <begin position="17"/>
        <end position="85"/>
    </location>
</feature>
<gene>
    <name evidence="2" type="ORF">B0T26DRAFT_731394</name>
</gene>
<accession>A0AA39ZTK0</accession>
<dbReference type="RefSeq" id="XP_060290315.1">
    <property type="nucleotide sequence ID" value="XM_060443055.1"/>
</dbReference>
<evidence type="ECO:0000256" key="1">
    <source>
        <dbReference type="SAM" id="SignalP"/>
    </source>
</evidence>
<reference evidence="2" key="1">
    <citation type="submission" date="2023-06" db="EMBL/GenBank/DDBJ databases">
        <title>Genome-scale phylogeny and comparative genomics of the fungal order Sordariales.</title>
        <authorList>
            <consortium name="Lawrence Berkeley National Laboratory"/>
            <person name="Hensen N."/>
            <person name="Bonometti L."/>
            <person name="Westerberg I."/>
            <person name="Brannstrom I.O."/>
            <person name="Guillou S."/>
            <person name="Cros-Aarteil S."/>
            <person name="Calhoun S."/>
            <person name="Haridas S."/>
            <person name="Kuo A."/>
            <person name="Mondo S."/>
            <person name="Pangilinan J."/>
            <person name="Riley R."/>
            <person name="LaButti K."/>
            <person name="Andreopoulos B."/>
            <person name="Lipzen A."/>
            <person name="Chen C."/>
            <person name="Yanf M."/>
            <person name="Daum C."/>
            <person name="Ng V."/>
            <person name="Clum A."/>
            <person name="Steindorff A."/>
            <person name="Ohm R."/>
            <person name="Martin F."/>
            <person name="Silar P."/>
            <person name="Natvig D."/>
            <person name="Lalanne C."/>
            <person name="Gautier V."/>
            <person name="Ament-velasquez S.L."/>
            <person name="Kruys A."/>
            <person name="Hutchinson M.I."/>
            <person name="Powell A.J."/>
            <person name="Barry K."/>
            <person name="Miller A.N."/>
            <person name="Grigoriev I.V."/>
            <person name="Debuchy R."/>
            <person name="Gladieux P."/>
            <person name="Thoren M.H."/>
            <person name="Johannesson H."/>
        </authorList>
    </citation>
    <scope>NUCLEOTIDE SEQUENCE</scope>
    <source>
        <strain evidence="2">SMH2392-1A</strain>
    </source>
</reference>
<protein>
    <recommendedName>
        <fullName evidence="4">Secreted protein</fullName>
    </recommendedName>
</protein>
<evidence type="ECO:0000313" key="2">
    <source>
        <dbReference type="EMBL" id="KAK0703456.1"/>
    </source>
</evidence>
<comment type="caution">
    <text evidence="2">The sequence shown here is derived from an EMBL/GenBank/DDBJ whole genome shotgun (WGS) entry which is preliminary data.</text>
</comment>
<sequence>MIPCWLCVMTVYCSRCSRCWFANCATASYCPRLMIIVKEITGVDNQVSIDICAHAQSGQDTRTSTPQVQNCNVTHNAFVQPEDDS</sequence>
<keyword evidence="3" id="KW-1185">Reference proteome</keyword>
<evidence type="ECO:0008006" key="4">
    <source>
        <dbReference type="Google" id="ProtNLM"/>
    </source>
</evidence>
<keyword evidence="1" id="KW-0732">Signal</keyword>